<gene>
    <name evidence="2" type="ORF">KAK10_06685</name>
</gene>
<comment type="caution">
    <text evidence="2">The sequence shown here is derived from an EMBL/GenBank/DDBJ whole genome shotgun (WGS) entry which is preliminary data.</text>
</comment>
<keyword evidence="3" id="KW-1185">Reference proteome</keyword>
<dbReference type="Pfam" id="PF09902">
    <property type="entry name" value="DUF2129"/>
    <property type="match status" value="1"/>
</dbReference>
<dbReference type="InterPro" id="IPR016979">
    <property type="entry name" value="DUF2129"/>
</dbReference>
<evidence type="ECO:0000313" key="2">
    <source>
        <dbReference type="EMBL" id="MCM2437591.1"/>
    </source>
</evidence>
<name>A0ABT0VIE0_9LACO</name>
<evidence type="ECO:0000313" key="3">
    <source>
        <dbReference type="Proteomes" id="UP001057481"/>
    </source>
</evidence>
<dbReference type="EMBL" id="JAGMVS010000065">
    <property type="protein sequence ID" value="MCM2437591.1"/>
    <property type="molecule type" value="Genomic_DNA"/>
</dbReference>
<dbReference type="Proteomes" id="UP001057481">
    <property type="component" value="Unassembled WGS sequence"/>
</dbReference>
<reference evidence="2" key="1">
    <citation type="submission" date="2021-04" db="EMBL/GenBank/DDBJ databases">
        <title>Taxonomic assessment of Weissella genus.</title>
        <authorList>
            <person name="Fanelli F."/>
            <person name="Chieffi D."/>
            <person name="Dell'Aquila A."/>
            <person name="Gyu-Sung C."/>
            <person name="Franz C.M.A.P."/>
            <person name="Fusco V."/>
        </authorList>
    </citation>
    <scope>NUCLEOTIDE SEQUENCE</scope>
    <source>
        <strain evidence="2">LMG 25373</strain>
    </source>
</reference>
<evidence type="ECO:0000256" key="1">
    <source>
        <dbReference type="ARBA" id="ARBA00022490"/>
    </source>
</evidence>
<organism evidence="2 3">
    <name type="scientific">Periweissella beninensis</name>
    <dbReference type="NCBI Taxonomy" id="504936"/>
    <lineage>
        <taxon>Bacteria</taxon>
        <taxon>Bacillati</taxon>
        <taxon>Bacillota</taxon>
        <taxon>Bacilli</taxon>
        <taxon>Lactobacillales</taxon>
        <taxon>Lactobacillaceae</taxon>
        <taxon>Periweissella</taxon>
    </lineage>
</organism>
<dbReference type="RefSeq" id="WP_205143617.1">
    <property type="nucleotide sequence ID" value="NZ_JAFBDN010000008.1"/>
</dbReference>
<accession>A0ABT0VIE0</accession>
<keyword evidence="1" id="KW-0963">Cytoplasm</keyword>
<proteinExistence type="predicted"/>
<sequence>MAEFSIEKRRAIYVYLRSLRQVKQLRKYGQVEFTSRKMHYILLYMDADLIEETKDKLIKLGFVIRIKDAIRSNLNANLNEKNEDNGFTMANDEVNDLLDEGVEL</sequence>
<protein>
    <submittedName>
        <fullName evidence="2">YlbG family protein</fullName>
    </submittedName>
</protein>